<dbReference type="Proteomes" id="UP000676506">
    <property type="component" value="Chromosome 1"/>
</dbReference>
<organism evidence="1 2">
    <name type="scientific">Chloracidobacterium validum</name>
    <dbReference type="NCBI Taxonomy" id="2821543"/>
    <lineage>
        <taxon>Bacteria</taxon>
        <taxon>Pseudomonadati</taxon>
        <taxon>Acidobacteriota</taxon>
        <taxon>Terriglobia</taxon>
        <taxon>Terriglobales</taxon>
        <taxon>Acidobacteriaceae</taxon>
        <taxon>Chloracidobacterium</taxon>
    </lineage>
</organism>
<dbReference type="EMBL" id="CP072648">
    <property type="protein sequence ID" value="QUW03856.1"/>
    <property type="molecule type" value="Genomic_DNA"/>
</dbReference>
<name>A0ABX8BB19_9BACT</name>
<accession>A0ABX8BB19</accession>
<sequence>MPGGTNEVMRDFFIRVIGNSPEERFIYVIRAQDARSALNLHISNLGDRPCVVIDGLTGEVLERYNVDKKGR</sequence>
<keyword evidence="2" id="KW-1185">Reference proteome</keyword>
<evidence type="ECO:0000313" key="2">
    <source>
        <dbReference type="Proteomes" id="UP000676506"/>
    </source>
</evidence>
<reference evidence="1 2" key="1">
    <citation type="submission" date="2021-03" db="EMBL/GenBank/DDBJ databases">
        <title>Genomic and phenotypic characterization of Chloracidobacterium isolates provides evidence for multiple species.</title>
        <authorList>
            <person name="Saini M.K."/>
            <person name="Costas A.M.G."/>
            <person name="Tank M."/>
            <person name="Bryant D.A."/>
        </authorList>
    </citation>
    <scope>NUCLEOTIDE SEQUENCE [LARGE SCALE GENOMIC DNA]</scope>
    <source>
        <strain evidence="1 2">BV2-C</strain>
    </source>
</reference>
<evidence type="ECO:0000313" key="1">
    <source>
        <dbReference type="EMBL" id="QUW03856.1"/>
    </source>
</evidence>
<proteinExistence type="predicted"/>
<protein>
    <submittedName>
        <fullName evidence="1">Uncharacterized protein</fullName>
    </submittedName>
</protein>
<dbReference type="RefSeq" id="WP_211429746.1">
    <property type="nucleotide sequence ID" value="NZ_CP072648.1"/>
</dbReference>
<gene>
    <name evidence="1" type="ORF">J8C06_05360</name>
</gene>